<evidence type="ECO:0000313" key="2">
    <source>
        <dbReference type="EMBL" id="AGX88668.1"/>
    </source>
</evidence>
<feature type="region of interest" description="Disordered" evidence="1">
    <location>
        <begin position="23"/>
        <end position="143"/>
    </location>
</feature>
<dbReference type="KEGG" id="cbx:Cenrod_2618"/>
<feature type="compositionally biased region" description="Polar residues" evidence="1">
    <location>
        <begin position="62"/>
        <end position="76"/>
    </location>
</feature>
<evidence type="ECO:0000256" key="1">
    <source>
        <dbReference type="SAM" id="MobiDB-lite"/>
    </source>
</evidence>
<dbReference type="AlphaFoldDB" id="U5NEK8"/>
<reference evidence="2 3" key="1">
    <citation type="journal article" date="2013" name="Genome Biol.">
        <title>Genomic analysis reveals key aspects of prokaryotic symbiosis in the phototrophic consortium "Chlorochromatium aggregatum".</title>
        <authorList>
            <person name="Liu Z."/>
            <person name="Muller J."/>
            <person name="Li T."/>
            <person name="Alvey R.M."/>
            <person name="Vogl K."/>
            <person name="Frigaard N.U."/>
            <person name="Rockwell N.C."/>
            <person name="Boyd E.S."/>
            <person name="Tomsho L.P."/>
            <person name="Schuster S.C."/>
            <person name="Henke P."/>
            <person name="Rohde M."/>
            <person name="Overmann J."/>
            <person name="Bryant D.A."/>
        </authorList>
    </citation>
    <scope>NUCLEOTIDE SEQUENCE [LARGE SCALE GENOMIC DNA]</scope>
    <source>
        <strain evidence="2">CR</strain>
    </source>
</reference>
<keyword evidence="3" id="KW-1185">Reference proteome</keyword>
<organism evidence="2 3">
    <name type="scientific">Candidatus Symbiobacter mobilis CR</name>
    <dbReference type="NCBI Taxonomy" id="946483"/>
    <lineage>
        <taxon>Bacteria</taxon>
        <taxon>Pseudomonadati</taxon>
        <taxon>Pseudomonadota</taxon>
        <taxon>Betaproteobacteria</taxon>
        <taxon>Burkholderiales</taxon>
        <taxon>Comamonadaceae</taxon>
    </lineage>
</organism>
<dbReference type="HOGENOM" id="CLU_1802586_0_0_4"/>
<dbReference type="Proteomes" id="UP000017184">
    <property type="component" value="Chromosome"/>
</dbReference>
<accession>U5NEK8</accession>
<gene>
    <name evidence="2" type="ORF">Cenrod_2618</name>
</gene>
<dbReference type="STRING" id="946483.Cenrod_2618"/>
<proteinExistence type="predicted"/>
<name>U5NEK8_9BURK</name>
<sequence>MAALTSTQGASTSLQVSMLRQRLEAARREAAQAQTEVDDLRERATSAENRLQERKETVGYLTRQQSDPTYTPQGSAPRSAEGEADSMMTASAPSAAFSSSTPKASTLSPSETGKLLEGANTLRRTSLSAPGNAMTGRLLDTTA</sequence>
<feature type="compositionally biased region" description="Low complexity" evidence="1">
    <location>
        <begin position="85"/>
        <end position="105"/>
    </location>
</feature>
<evidence type="ECO:0000313" key="3">
    <source>
        <dbReference type="Proteomes" id="UP000017184"/>
    </source>
</evidence>
<feature type="compositionally biased region" description="Basic and acidic residues" evidence="1">
    <location>
        <begin position="38"/>
        <end position="57"/>
    </location>
</feature>
<dbReference type="RefSeq" id="WP_022776603.1">
    <property type="nucleotide sequence ID" value="NC_022576.1"/>
</dbReference>
<dbReference type="EMBL" id="CP004885">
    <property type="protein sequence ID" value="AGX88668.1"/>
    <property type="molecule type" value="Genomic_DNA"/>
</dbReference>
<protein>
    <submittedName>
        <fullName evidence="2">Uncharacterized protein</fullName>
    </submittedName>
</protein>